<evidence type="ECO:0000313" key="3">
    <source>
        <dbReference type="EMBL" id="MDE8652418.1"/>
    </source>
</evidence>
<proteinExistence type="predicted"/>
<feature type="domain" description="Glycosyltransferase subfamily 4-like N-terminal" evidence="2">
    <location>
        <begin position="11"/>
        <end position="173"/>
    </location>
</feature>
<comment type="caution">
    <text evidence="3">The sequence shown here is derived from an EMBL/GenBank/DDBJ whole genome shotgun (WGS) entry which is preliminary data.</text>
</comment>
<dbReference type="PANTHER" id="PTHR45947">
    <property type="entry name" value="SULFOQUINOVOSYL TRANSFERASE SQD2"/>
    <property type="match status" value="1"/>
</dbReference>
<reference evidence="3 4" key="1">
    <citation type="submission" date="2023-03" db="EMBL/GenBank/DDBJ databases">
        <title>NovoSphingobium album sp. nov. isolated from polycyclic aromatic hydrocarbons- and heavy-metal polluted soil.</title>
        <authorList>
            <person name="Liu Z."/>
            <person name="Wang K."/>
        </authorList>
    </citation>
    <scope>NUCLEOTIDE SEQUENCE [LARGE SCALE GENOMIC DNA]</scope>
    <source>
        <strain evidence="3 4">H3SJ31-1</strain>
    </source>
</reference>
<evidence type="ECO:0000259" key="2">
    <source>
        <dbReference type="Pfam" id="PF13579"/>
    </source>
</evidence>
<gene>
    <name evidence="3" type="ORF">PYV00_11960</name>
</gene>
<dbReference type="InterPro" id="IPR050194">
    <property type="entry name" value="Glycosyltransferase_grp1"/>
</dbReference>
<dbReference type="InterPro" id="IPR028098">
    <property type="entry name" value="Glyco_trans_4-like_N"/>
</dbReference>
<sequence length="373" mass="40621">MVAGRLSTRASGVKVAVEGLSRALVGRGHSVRVFGLADEAWNNGDSEKWQGAPATVLRTRGPARLGYAPGLARALGDGNGDFDLVHLHGTWMYASHAVERWAARNRRPYLVSTHGMLAPNALQYSPWNKRLVGVLYQERCFRHAAAFHATCERERDEIRAYGLGQPVAIFPNGIDRVPVVGSPQETPRKLVALGRLHSIKGLDRLIGAWGIVASDFPDWELTIAGPDTDGTGHHLETMVAANGIPRVSFREPIFGGERDHVLANADLFALTSLTENFALTVAEALIQETPVISTKGAPWSGLETHGCGWWIDHGVEPLAQTLRQAMAMPREALREMGRSGRAWMLDEFIWDAVAARAETAYRDVLATAGNATT</sequence>
<dbReference type="Pfam" id="PF13579">
    <property type="entry name" value="Glyco_trans_4_4"/>
    <property type="match status" value="1"/>
</dbReference>
<organism evidence="3 4">
    <name type="scientific">Novosphingobium album</name>
    <name type="common">ex Liu et al. 2023</name>
    <dbReference type="NCBI Taxonomy" id="3031130"/>
    <lineage>
        <taxon>Bacteria</taxon>
        <taxon>Pseudomonadati</taxon>
        <taxon>Pseudomonadota</taxon>
        <taxon>Alphaproteobacteria</taxon>
        <taxon>Sphingomonadales</taxon>
        <taxon>Sphingomonadaceae</taxon>
        <taxon>Novosphingobium</taxon>
    </lineage>
</organism>
<keyword evidence="4" id="KW-1185">Reference proteome</keyword>
<dbReference type="InterPro" id="IPR001296">
    <property type="entry name" value="Glyco_trans_1"/>
</dbReference>
<evidence type="ECO:0000313" key="4">
    <source>
        <dbReference type="Proteomes" id="UP001216253"/>
    </source>
</evidence>
<accession>A0ABT5WQV2</accession>
<dbReference type="SUPFAM" id="SSF53756">
    <property type="entry name" value="UDP-Glycosyltransferase/glycogen phosphorylase"/>
    <property type="match status" value="1"/>
</dbReference>
<name>A0ABT5WQV2_9SPHN</name>
<protein>
    <submittedName>
        <fullName evidence="3">Glycosyltransferase</fullName>
    </submittedName>
</protein>
<dbReference type="Pfam" id="PF00534">
    <property type="entry name" value="Glycos_transf_1"/>
    <property type="match status" value="1"/>
</dbReference>
<dbReference type="Proteomes" id="UP001216253">
    <property type="component" value="Unassembled WGS sequence"/>
</dbReference>
<dbReference type="Gene3D" id="3.40.50.2000">
    <property type="entry name" value="Glycogen Phosphorylase B"/>
    <property type="match status" value="2"/>
</dbReference>
<dbReference type="RefSeq" id="WP_275228502.1">
    <property type="nucleotide sequence ID" value="NZ_JARESE010000037.1"/>
</dbReference>
<dbReference type="EMBL" id="JARESE010000037">
    <property type="protein sequence ID" value="MDE8652418.1"/>
    <property type="molecule type" value="Genomic_DNA"/>
</dbReference>
<dbReference type="PANTHER" id="PTHR45947:SF3">
    <property type="entry name" value="SULFOQUINOVOSYL TRANSFERASE SQD2"/>
    <property type="match status" value="1"/>
</dbReference>
<evidence type="ECO:0000259" key="1">
    <source>
        <dbReference type="Pfam" id="PF00534"/>
    </source>
</evidence>
<feature type="domain" description="Glycosyl transferase family 1" evidence="1">
    <location>
        <begin position="184"/>
        <end position="342"/>
    </location>
</feature>